<gene>
    <name evidence="2" type="ORF">BP422_21900</name>
</gene>
<reference evidence="2 3" key="1">
    <citation type="submission" date="2016-11" db="EMBL/GenBank/DDBJ databases">
        <authorList>
            <person name="Jaros S."/>
            <person name="Januszkiewicz K."/>
            <person name="Wedrychowicz H."/>
        </authorList>
    </citation>
    <scope>NUCLEOTIDE SEQUENCE [LARGE SCALE GENOMIC DNA]</scope>
    <source>
        <strain evidence="2 3">NF2</strain>
    </source>
</reference>
<sequence length="63" mass="7126">MNMTDGKTTALYPLGSISNQWINIGGDFIFFFTNIKLTIMPKKDVFKVKMGENKVEKVTPKAK</sequence>
<accession>A0A220MLY2</accession>
<evidence type="ECO:0000256" key="1">
    <source>
        <dbReference type="SAM" id="Phobius"/>
    </source>
</evidence>
<proteinExistence type="predicted"/>
<feature type="transmembrane region" description="Helical" evidence="1">
    <location>
        <begin position="20"/>
        <end position="39"/>
    </location>
</feature>
<name>A0A220MLY2_9BACL</name>
<dbReference type="KEGG" id="bfm:BP422_21900"/>
<organism evidence="2 3">
    <name type="scientific">Brevibacillus formosus</name>
    <dbReference type="NCBI Taxonomy" id="54913"/>
    <lineage>
        <taxon>Bacteria</taxon>
        <taxon>Bacillati</taxon>
        <taxon>Bacillota</taxon>
        <taxon>Bacilli</taxon>
        <taxon>Bacillales</taxon>
        <taxon>Paenibacillaceae</taxon>
        <taxon>Brevibacillus</taxon>
    </lineage>
</organism>
<keyword evidence="1" id="KW-0812">Transmembrane</keyword>
<dbReference type="AlphaFoldDB" id="A0A220MLY2"/>
<keyword evidence="1" id="KW-0472">Membrane</keyword>
<evidence type="ECO:0000313" key="2">
    <source>
        <dbReference type="EMBL" id="ASJ55963.1"/>
    </source>
</evidence>
<protein>
    <submittedName>
        <fullName evidence="2">Uncharacterized protein</fullName>
    </submittedName>
</protein>
<evidence type="ECO:0000313" key="3">
    <source>
        <dbReference type="Proteomes" id="UP000197781"/>
    </source>
</evidence>
<keyword evidence="1" id="KW-1133">Transmembrane helix</keyword>
<dbReference type="Proteomes" id="UP000197781">
    <property type="component" value="Chromosome"/>
</dbReference>
<dbReference type="EMBL" id="CP018145">
    <property type="protein sequence ID" value="ASJ55963.1"/>
    <property type="molecule type" value="Genomic_DNA"/>
</dbReference>